<dbReference type="AlphaFoldDB" id="D5EW53"/>
<name>D5EW53_XYLR2</name>
<keyword evidence="2" id="KW-1185">Reference proteome</keyword>
<accession>D5EW53</accession>
<sequence>MKSCSNHALLTKHLEKMKQVVLRIDDAAFEKFMGMVDLCPMVEVLNVCSTGDKKLTIDTYVASAIREMRQALAFKNPCDYAYLMVAMNESVVKGLPFFYTPKDFIDYMHQSDFDNLPGRTTIYDTIAKVKGKYPDWTFTDSPKASEALRRKNLVKRFLSAFMRAQNNKSDGWSDEA</sequence>
<proteinExistence type="predicted"/>
<dbReference type="KEGG" id="pru:PRU_0216"/>
<dbReference type="EMBL" id="CP002006">
    <property type="protein sequence ID" value="ADE82869.1"/>
    <property type="molecule type" value="Genomic_DNA"/>
</dbReference>
<gene>
    <name evidence="1" type="ordered locus">PRU_0216</name>
</gene>
<dbReference type="STRING" id="264731.PRU_0216"/>
<dbReference type="HOGENOM" id="CLU_1650604_0_0_10"/>
<evidence type="ECO:0000313" key="1">
    <source>
        <dbReference type="EMBL" id="ADE82869.1"/>
    </source>
</evidence>
<reference evidence="1 2" key="1">
    <citation type="journal article" date="2010" name="Microb. Ecol.">
        <title>Comparative genome analysis of Prevotella ruminicola and Prevotella bryantii: insights into their environmental niche.</title>
        <authorList>
            <consortium name="North American Consortium for Rumen Bacteria"/>
            <person name="Purushe J."/>
            <person name="Fouts D.E."/>
            <person name="Morrison M."/>
            <person name="White B.A."/>
            <person name="Mackie R.I."/>
            <person name="Coutinho P.M."/>
            <person name="Henrissat B."/>
            <person name="Nelson K.E."/>
        </authorList>
    </citation>
    <scope>NUCLEOTIDE SEQUENCE [LARGE SCALE GENOMIC DNA]</scope>
    <source>
        <strain evidence="2">ATCC 19189 / JCM 8958 / 23</strain>
    </source>
</reference>
<organism evidence="1 2">
    <name type="scientific">Xylanibacter ruminicola (strain ATCC 19189 / DSM 19721 / CIP 105475 / JCM 8958 / 23)</name>
    <name type="common">Prevotella ruminicola</name>
    <dbReference type="NCBI Taxonomy" id="264731"/>
    <lineage>
        <taxon>Bacteria</taxon>
        <taxon>Pseudomonadati</taxon>
        <taxon>Bacteroidota</taxon>
        <taxon>Bacteroidia</taxon>
        <taxon>Bacteroidales</taxon>
        <taxon>Prevotellaceae</taxon>
        <taxon>Xylanibacter</taxon>
    </lineage>
</organism>
<protein>
    <submittedName>
        <fullName evidence="1">Uncharacterized protein</fullName>
    </submittedName>
</protein>
<dbReference type="Proteomes" id="UP000000927">
    <property type="component" value="Chromosome"/>
</dbReference>
<evidence type="ECO:0000313" key="2">
    <source>
        <dbReference type="Proteomes" id="UP000000927"/>
    </source>
</evidence>